<dbReference type="Gene3D" id="3.90.70.10">
    <property type="entry name" value="Cysteine proteinases"/>
    <property type="match status" value="1"/>
</dbReference>
<evidence type="ECO:0000256" key="3">
    <source>
        <dbReference type="ARBA" id="ARBA00023157"/>
    </source>
</evidence>
<evidence type="ECO:0000256" key="4">
    <source>
        <dbReference type="SAM" id="SignalP"/>
    </source>
</evidence>
<dbReference type="SUPFAM" id="SSF54001">
    <property type="entry name" value="Cysteine proteinases"/>
    <property type="match status" value="1"/>
</dbReference>
<sequence length="370" mass="40609">MMFARSLTLLLVCLSSSASGASLRATDAVDVSSLTANAPLFQTWTETHSKQYTTEEEKIERSEIWMDNHERIESHNNQLPKPTFTLGHNEFSDMTSDEFSQHFRLGKYSSGPEVSKQAAQNLVNDKAEIKTARHLNEDLDQQEPFDLPDYVNWISLGGVTPVKNQGACGSCWAFSTTGALEGAKYVKTGDLVALSEQNLLDCDHKDLGCRGGLMDNAFKFDEKTGGLCSEEDYPYTAKQGSVCNPMNCTDVPGSIVETFYDVPPGKKTALVAALAMQPISVAIQADQFVFQFYKGGVLTDDSCGKAGQLDHGVLAVGYGSDLDTNEPYFLVKNSWGDSWGEDGFIRLSRKSENEFGMCAILKMASYPEVK</sequence>
<dbReference type="InterPro" id="IPR038765">
    <property type="entry name" value="Papain-like_cys_pep_sf"/>
</dbReference>
<feature type="chain" id="PRO_5018584843" evidence="4">
    <location>
        <begin position="21"/>
        <end position="370"/>
    </location>
</feature>
<keyword evidence="4" id="KW-0732">Signal</keyword>
<dbReference type="InterPro" id="IPR013128">
    <property type="entry name" value="Peptidase_C1A"/>
</dbReference>
<keyword evidence="3" id="KW-1015">Disulfide bond</keyword>
<dbReference type="InterPro" id="IPR039417">
    <property type="entry name" value="Peptidase_C1A_papain-like"/>
</dbReference>
<dbReference type="PANTHER" id="PTHR12411">
    <property type="entry name" value="CYSTEINE PROTEASE FAMILY C1-RELATED"/>
    <property type="match status" value="1"/>
</dbReference>
<dbReference type="SMART" id="SM00645">
    <property type="entry name" value="Pept_C1"/>
    <property type="match status" value="1"/>
</dbReference>
<dbReference type="InterPro" id="IPR000169">
    <property type="entry name" value="Pept_cys_AS"/>
</dbReference>
<evidence type="ECO:0000313" key="8">
    <source>
        <dbReference type="Proteomes" id="UP000095751"/>
    </source>
</evidence>
<name>A0A1E7FBA2_9STRA</name>
<dbReference type="KEGG" id="fcy:FRACYDRAFT_208948"/>
<dbReference type="PROSITE" id="PS00139">
    <property type="entry name" value="THIOL_PROTEASE_CYS"/>
    <property type="match status" value="1"/>
</dbReference>
<dbReference type="EMBL" id="KV784359">
    <property type="protein sequence ID" value="OEU15437.1"/>
    <property type="molecule type" value="Genomic_DNA"/>
</dbReference>
<feature type="domain" description="Peptidase C1A papain C-terminal" evidence="5">
    <location>
        <begin position="147"/>
        <end position="368"/>
    </location>
</feature>
<dbReference type="PROSITE" id="PS00639">
    <property type="entry name" value="THIOL_PROTEASE_HIS"/>
    <property type="match status" value="1"/>
</dbReference>
<feature type="signal peptide" evidence="4">
    <location>
        <begin position="1"/>
        <end position="20"/>
    </location>
</feature>
<reference evidence="7 8" key="1">
    <citation type="submission" date="2016-09" db="EMBL/GenBank/DDBJ databases">
        <title>Extensive genetic diversity and differential bi-allelic expression allows diatom success in the polar Southern Ocean.</title>
        <authorList>
            <consortium name="DOE Joint Genome Institute"/>
            <person name="Mock T."/>
            <person name="Otillar R.P."/>
            <person name="Strauss J."/>
            <person name="Dupont C."/>
            <person name="Frickenhaus S."/>
            <person name="Maumus F."/>
            <person name="Mcmullan M."/>
            <person name="Sanges R."/>
            <person name="Schmutz J."/>
            <person name="Toseland A."/>
            <person name="Valas R."/>
            <person name="Veluchamy A."/>
            <person name="Ward B.J."/>
            <person name="Allen A."/>
            <person name="Barry K."/>
            <person name="Falciatore A."/>
            <person name="Ferrante M."/>
            <person name="Fortunato A.E."/>
            <person name="Gloeckner G."/>
            <person name="Gruber A."/>
            <person name="Hipkin R."/>
            <person name="Janech M."/>
            <person name="Kroth P."/>
            <person name="Leese F."/>
            <person name="Lindquist E."/>
            <person name="Lyon B.R."/>
            <person name="Martin J."/>
            <person name="Mayer C."/>
            <person name="Parker M."/>
            <person name="Quesneville H."/>
            <person name="Raymond J."/>
            <person name="Uhlig C."/>
            <person name="Valentin K.U."/>
            <person name="Worden A.Z."/>
            <person name="Armbrust E.V."/>
            <person name="Bowler C."/>
            <person name="Green B."/>
            <person name="Moulton V."/>
            <person name="Van Oosterhout C."/>
            <person name="Grigoriev I."/>
        </authorList>
    </citation>
    <scope>NUCLEOTIDE SEQUENCE [LARGE SCALE GENOMIC DNA]</scope>
    <source>
        <strain evidence="7 8">CCMP1102</strain>
    </source>
</reference>
<evidence type="ECO:0000259" key="6">
    <source>
        <dbReference type="SMART" id="SM00848"/>
    </source>
</evidence>
<comment type="similarity">
    <text evidence="1">Belongs to the peptidase C1 family.</text>
</comment>
<dbReference type="GO" id="GO:0008234">
    <property type="term" value="F:cysteine-type peptidase activity"/>
    <property type="evidence" value="ECO:0007669"/>
    <property type="project" value="InterPro"/>
</dbReference>
<evidence type="ECO:0000256" key="2">
    <source>
        <dbReference type="ARBA" id="ARBA00023145"/>
    </source>
</evidence>
<dbReference type="SMART" id="SM00848">
    <property type="entry name" value="Inhibitor_I29"/>
    <property type="match status" value="1"/>
</dbReference>
<dbReference type="AlphaFoldDB" id="A0A1E7FBA2"/>
<evidence type="ECO:0000259" key="5">
    <source>
        <dbReference type="SMART" id="SM00645"/>
    </source>
</evidence>
<gene>
    <name evidence="7" type="ORF">FRACYDRAFT_208948</name>
</gene>
<dbReference type="Pfam" id="PF00112">
    <property type="entry name" value="Peptidase_C1"/>
    <property type="match status" value="1"/>
</dbReference>
<organism evidence="7 8">
    <name type="scientific">Fragilariopsis cylindrus CCMP1102</name>
    <dbReference type="NCBI Taxonomy" id="635003"/>
    <lineage>
        <taxon>Eukaryota</taxon>
        <taxon>Sar</taxon>
        <taxon>Stramenopiles</taxon>
        <taxon>Ochrophyta</taxon>
        <taxon>Bacillariophyta</taxon>
        <taxon>Bacillariophyceae</taxon>
        <taxon>Bacillariophycidae</taxon>
        <taxon>Bacillariales</taxon>
        <taxon>Bacillariaceae</taxon>
        <taxon>Fragilariopsis</taxon>
    </lineage>
</organism>
<dbReference type="Pfam" id="PF08246">
    <property type="entry name" value="Inhibitor_I29"/>
    <property type="match status" value="1"/>
</dbReference>
<keyword evidence="8" id="KW-1185">Reference proteome</keyword>
<dbReference type="CDD" id="cd02248">
    <property type="entry name" value="Peptidase_C1A"/>
    <property type="match status" value="1"/>
</dbReference>
<proteinExistence type="inferred from homology"/>
<keyword evidence="2" id="KW-0865">Zymogen</keyword>
<dbReference type="FunFam" id="3.90.70.10:FF:000332">
    <property type="entry name" value="Cathepsin L1"/>
    <property type="match status" value="1"/>
</dbReference>
<dbReference type="InParanoid" id="A0A1E7FBA2"/>
<dbReference type="InterPro" id="IPR000668">
    <property type="entry name" value="Peptidase_C1A_C"/>
</dbReference>
<dbReference type="PRINTS" id="PR00705">
    <property type="entry name" value="PAPAIN"/>
</dbReference>
<feature type="domain" description="Cathepsin propeptide inhibitor" evidence="6">
    <location>
        <begin position="41"/>
        <end position="99"/>
    </location>
</feature>
<dbReference type="Proteomes" id="UP000095751">
    <property type="component" value="Unassembled WGS sequence"/>
</dbReference>
<dbReference type="GO" id="GO:0006508">
    <property type="term" value="P:proteolysis"/>
    <property type="evidence" value="ECO:0007669"/>
    <property type="project" value="InterPro"/>
</dbReference>
<accession>A0A1E7FBA2</accession>
<dbReference type="InterPro" id="IPR025660">
    <property type="entry name" value="Pept_his_AS"/>
</dbReference>
<evidence type="ECO:0000256" key="1">
    <source>
        <dbReference type="ARBA" id="ARBA00008455"/>
    </source>
</evidence>
<evidence type="ECO:0000313" key="7">
    <source>
        <dbReference type="EMBL" id="OEU15437.1"/>
    </source>
</evidence>
<dbReference type="InterPro" id="IPR013201">
    <property type="entry name" value="Prot_inhib_I29"/>
</dbReference>
<protein>
    <submittedName>
        <fullName evidence="7">Peptidase_C1-domain-containing protein</fullName>
    </submittedName>
</protein>
<dbReference type="OrthoDB" id="10253408at2759"/>